<dbReference type="EMBL" id="CAJNJQ010001123">
    <property type="protein sequence ID" value="CAE7121052.1"/>
    <property type="molecule type" value="Genomic_DNA"/>
</dbReference>
<evidence type="ECO:0000313" key="2">
    <source>
        <dbReference type="EMBL" id="CAE7121052.1"/>
    </source>
</evidence>
<proteinExistence type="predicted"/>
<reference evidence="2" key="1">
    <citation type="submission" date="2021-01" db="EMBL/GenBank/DDBJ databases">
        <authorList>
            <person name="Kaushik A."/>
        </authorList>
    </citation>
    <scope>NUCLEOTIDE SEQUENCE</scope>
    <source>
        <strain evidence="2">AG5</strain>
    </source>
</reference>
<evidence type="ECO:0000313" key="3">
    <source>
        <dbReference type="Proteomes" id="UP000663827"/>
    </source>
</evidence>
<keyword evidence="1" id="KW-0812">Transmembrane</keyword>
<organism evidence="2 3">
    <name type="scientific">Rhizoctonia solani</name>
    <dbReference type="NCBI Taxonomy" id="456999"/>
    <lineage>
        <taxon>Eukaryota</taxon>
        <taxon>Fungi</taxon>
        <taxon>Dikarya</taxon>
        <taxon>Basidiomycota</taxon>
        <taxon>Agaricomycotina</taxon>
        <taxon>Agaricomycetes</taxon>
        <taxon>Cantharellales</taxon>
        <taxon>Ceratobasidiaceae</taxon>
        <taxon>Rhizoctonia</taxon>
    </lineage>
</organism>
<evidence type="ECO:0000256" key="1">
    <source>
        <dbReference type="SAM" id="Phobius"/>
    </source>
</evidence>
<sequence length="149" mass="15561">MTQLQAAIEVKLGLLDGCLGGGDYASIIVDIEGILYAAIGAIQGCKIGLLGLLTGKFLIIAKLWFGIVISIATHCGRWAGHAEFSLFIGLIAKIDLALKLCLLAIVNIGGLFGGILGICIGLFTQAHIALLVKVKFVMCLGALKIGGYY</sequence>
<keyword evidence="1" id="KW-0472">Membrane</keyword>
<feature type="transmembrane region" description="Helical" evidence="1">
    <location>
        <begin position="111"/>
        <end position="132"/>
    </location>
</feature>
<feature type="transmembrane region" description="Helical" evidence="1">
    <location>
        <begin position="84"/>
        <end position="105"/>
    </location>
</feature>
<name>A0A8H3HZA3_9AGAM</name>
<gene>
    <name evidence="2" type="ORF">RDB_LOCUS55918</name>
</gene>
<accession>A0A8H3HZA3</accession>
<protein>
    <submittedName>
        <fullName evidence="2">Uncharacterized protein</fullName>
    </submittedName>
</protein>
<feature type="transmembrane region" description="Helical" evidence="1">
    <location>
        <begin position="47"/>
        <end position="72"/>
    </location>
</feature>
<keyword evidence="1" id="KW-1133">Transmembrane helix</keyword>
<dbReference type="AlphaFoldDB" id="A0A8H3HZA3"/>
<dbReference type="Proteomes" id="UP000663827">
    <property type="component" value="Unassembled WGS sequence"/>
</dbReference>
<comment type="caution">
    <text evidence="2">The sequence shown here is derived from an EMBL/GenBank/DDBJ whole genome shotgun (WGS) entry which is preliminary data.</text>
</comment>